<keyword evidence="1" id="KW-1185">Reference proteome</keyword>
<protein>
    <submittedName>
        <fullName evidence="2">Uncharacterized protein</fullName>
    </submittedName>
</protein>
<dbReference type="WBParaSite" id="TMUE_1000003031.1">
    <property type="protein sequence ID" value="TMUE_1000003031.1"/>
    <property type="gene ID" value="WBGene00293458"/>
</dbReference>
<evidence type="ECO:0000313" key="2">
    <source>
        <dbReference type="WBParaSite" id="TMUE_1000003031.1"/>
    </source>
</evidence>
<sequence>MLANLYCKEVRRMKEKIKSVASGMCFEEPAQQFLLYDGDQPRVSFIVLEELTTGIFVVSWLSMRLVIVTSCLNRHNGPDIVDSSSFVPVNACILASVDGLLDFPNLKFLLAFQHRRMKNLFRLPWPASPYFQSTTMYNSLLSITSAVSPVCLALSALNIENYLRSFLHRILNLAGSYNASYVRGTSKCTSVT</sequence>
<name>A0A5S6Q6V3_TRIMR</name>
<dbReference type="AlphaFoldDB" id="A0A5S6Q6V3"/>
<dbReference type="Proteomes" id="UP000046395">
    <property type="component" value="Unassembled WGS sequence"/>
</dbReference>
<proteinExistence type="predicted"/>
<reference evidence="2" key="1">
    <citation type="submission" date="2019-12" db="UniProtKB">
        <authorList>
            <consortium name="WormBaseParasite"/>
        </authorList>
    </citation>
    <scope>IDENTIFICATION</scope>
</reference>
<evidence type="ECO:0000313" key="1">
    <source>
        <dbReference type="Proteomes" id="UP000046395"/>
    </source>
</evidence>
<organism evidence="1 2">
    <name type="scientific">Trichuris muris</name>
    <name type="common">Mouse whipworm</name>
    <dbReference type="NCBI Taxonomy" id="70415"/>
    <lineage>
        <taxon>Eukaryota</taxon>
        <taxon>Metazoa</taxon>
        <taxon>Ecdysozoa</taxon>
        <taxon>Nematoda</taxon>
        <taxon>Enoplea</taxon>
        <taxon>Dorylaimia</taxon>
        <taxon>Trichinellida</taxon>
        <taxon>Trichuridae</taxon>
        <taxon>Trichuris</taxon>
    </lineage>
</organism>
<accession>A0A5S6Q6V3</accession>